<proteinExistence type="predicted"/>
<dbReference type="EMBL" id="MLYP01000036">
    <property type="protein sequence ID" value="OIJ92667.1"/>
    <property type="molecule type" value="Genomic_DNA"/>
</dbReference>
<evidence type="ECO:0000313" key="2">
    <source>
        <dbReference type="Proteomes" id="UP000179935"/>
    </source>
</evidence>
<gene>
    <name evidence="1" type="ORF">BIV24_13040</name>
</gene>
<name>A0A1S2PG96_9ACTN</name>
<dbReference type="Proteomes" id="UP000179935">
    <property type="component" value="Unassembled WGS sequence"/>
</dbReference>
<dbReference type="STRING" id="1428652.BIV24_13040"/>
<sequence>MAAVLTVEDPAAITLEGVRAYAAGQLARYKLPRRLKLVPAVPRNTSGKLDKVSIRSLADGED</sequence>
<reference evidence="1 2" key="1">
    <citation type="submission" date="2016-10" db="EMBL/GenBank/DDBJ databases">
        <title>Genome sequence of Streptomyces sp. MUSC 93.</title>
        <authorList>
            <person name="Lee L.-H."/>
            <person name="Ser H.-L."/>
            <person name="Law J.W.-F."/>
        </authorList>
    </citation>
    <scope>NUCLEOTIDE SEQUENCE [LARGE SCALE GENOMIC DNA]</scope>
    <source>
        <strain evidence="1 2">MUSC 93</strain>
    </source>
</reference>
<dbReference type="AlphaFoldDB" id="A0A1S2PG96"/>
<protein>
    <submittedName>
        <fullName evidence="1">Uncharacterized protein</fullName>
    </submittedName>
</protein>
<dbReference type="Gene3D" id="3.30.300.30">
    <property type="match status" value="1"/>
</dbReference>
<evidence type="ECO:0000313" key="1">
    <source>
        <dbReference type="EMBL" id="OIJ92667.1"/>
    </source>
</evidence>
<dbReference type="InterPro" id="IPR045851">
    <property type="entry name" value="AMP-bd_C_sf"/>
</dbReference>
<dbReference type="SUPFAM" id="SSF56801">
    <property type="entry name" value="Acetyl-CoA synthetase-like"/>
    <property type="match status" value="1"/>
</dbReference>
<accession>A0A1S2PG96</accession>
<keyword evidence="2" id="KW-1185">Reference proteome</keyword>
<organism evidence="1 2">
    <name type="scientific">Streptomyces colonosanans</name>
    <dbReference type="NCBI Taxonomy" id="1428652"/>
    <lineage>
        <taxon>Bacteria</taxon>
        <taxon>Bacillati</taxon>
        <taxon>Actinomycetota</taxon>
        <taxon>Actinomycetes</taxon>
        <taxon>Kitasatosporales</taxon>
        <taxon>Streptomycetaceae</taxon>
        <taxon>Streptomyces</taxon>
    </lineage>
</organism>
<comment type="caution">
    <text evidence="1">The sequence shown here is derived from an EMBL/GenBank/DDBJ whole genome shotgun (WGS) entry which is preliminary data.</text>
</comment>